<dbReference type="Gene3D" id="1.10.357.10">
    <property type="entry name" value="Tetracycline Repressor, domain 2"/>
    <property type="match status" value="1"/>
</dbReference>
<dbReference type="RefSeq" id="WP_026419149.1">
    <property type="nucleotide sequence ID" value="NZ_AUBJ02000001.1"/>
</dbReference>
<keyword evidence="6" id="KW-1185">Reference proteome</keyword>
<evidence type="ECO:0000313" key="6">
    <source>
        <dbReference type="Proteomes" id="UP000791080"/>
    </source>
</evidence>
<dbReference type="InterPro" id="IPR001647">
    <property type="entry name" value="HTH_TetR"/>
</dbReference>
<sequence length="238" mass="25442">MVDARSAPPPRTRRTQAERRRETREALVIAALNAFARDGYHTASLEGIAGEAGFSKGAVYSNFNGKSDLFLAAMDYNLETLNGGGWNPLRKVGAATTDASEPGAADMDVAGLVRGFGLATLEFIATAARDDELVKALRERMRRMIDAYGRIATEARPDTERLPSDDVARLMAALDQGVSVLALSGITEMDGALTRVGLHRLVNPLEAAAEPAPERDGQGEPLADIPRVQRLIGDILGT</sequence>
<evidence type="ECO:0000256" key="1">
    <source>
        <dbReference type="ARBA" id="ARBA00023125"/>
    </source>
</evidence>
<name>A0ABT1JHL7_ACTCY</name>
<feature type="domain" description="HTH tetR-type" evidence="4">
    <location>
        <begin position="21"/>
        <end position="81"/>
    </location>
</feature>
<dbReference type="PANTHER" id="PTHR30055">
    <property type="entry name" value="HTH-TYPE TRANSCRIPTIONAL REGULATOR RUTR"/>
    <property type="match status" value="1"/>
</dbReference>
<accession>A0ABT1JHL7</accession>
<evidence type="ECO:0000313" key="5">
    <source>
        <dbReference type="EMBL" id="MCP2331271.1"/>
    </source>
</evidence>
<dbReference type="SUPFAM" id="SSF46689">
    <property type="entry name" value="Homeodomain-like"/>
    <property type="match status" value="1"/>
</dbReference>
<dbReference type="InterPro" id="IPR050109">
    <property type="entry name" value="HTH-type_TetR-like_transc_reg"/>
</dbReference>
<organism evidence="5 6">
    <name type="scientific">Actinoalloteichus caeruleus DSM 43889</name>
    <dbReference type="NCBI Taxonomy" id="1120930"/>
    <lineage>
        <taxon>Bacteria</taxon>
        <taxon>Bacillati</taxon>
        <taxon>Actinomycetota</taxon>
        <taxon>Actinomycetes</taxon>
        <taxon>Pseudonocardiales</taxon>
        <taxon>Pseudonocardiaceae</taxon>
        <taxon>Actinoalloteichus</taxon>
        <taxon>Actinoalloteichus cyanogriseus</taxon>
    </lineage>
</organism>
<dbReference type="PROSITE" id="PS50977">
    <property type="entry name" value="HTH_TETR_2"/>
    <property type="match status" value="1"/>
</dbReference>
<dbReference type="Proteomes" id="UP000791080">
    <property type="component" value="Unassembled WGS sequence"/>
</dbReference>
<proteinExistence type="predicted"/>
<feature type="region of interest" description="Disordered" evidence="3">
    <location>
        <begin position="1"/>
        <end position="22"/>
    </location>
</feature>
<dbReference type="EMBL" id="AUBJ02000001">
    <property type="protein sequence ID" value="MCP2331271.1"/>
    <property type="molecule type" value="Genomic_DNA"/>
</dbReference>
<dbReference type="PRINTS" id="PR00455">
    <property type="entry name" value="HTHTETR"/>
</dbReference>
<comment type="caution">
    <text evidence="5">The sequence shown here is derived from an EMBL/GenBank/DDBJ whole genome shotgun (WGS) entry which is preliminary data.</text>
</comment>
<dbReference type="Pfam" id="PF00440">
    <property type="entry name" value="TetR_N"/>
    <property type="match status" value="1"/>
</dbReference>
<dbReference type="PANTHER" id="PTHR30055:SF226">
    <property type="entry name" value="HTH-TYPE TRANSCRIPTIONAL REGULATOR PKSA"/>
    <property type="match status" value="1"/>
</dbReference>
<reference evidence="5 6" key="1">
    <citation type="submission" date="2022-06" db="EMBL/GenBank/DDBJ databases">
        <title>Genomic Encyclopedia of Type Strains, Phase I: the one thousand microbial genomes (KMG-I) project.</title>
        <authorList>
            <person name="Kyrpides N."/>
        </authorList>
    </citation>
    <scope>NUCLEOTIDE SEQUENCE [LARGE SCALE GENOMIC DNA]</scope>
    <source>
        <strain evidence="5 6">DSM 43889</strain>
    </source>
</reference>
<evidence type="ECO:0000259" key="4">
    <source>
        <dbReference type="PROSITE" id="PS50977"/>
    </source>
</evidence>
<dbReference type="InterPro" id="IPR009057">
    <property type="entry name" value="Homeodomain-like_sf"/>
</dbReference>
<gene>
    <name evidence="5" type="ORF">G443_001541</name>
</gene>
<evidence type="ECO:0000256" key="3">
    <source>
        <dbReference type="SAM" id="MobiDB-lite"/>
    </source>
</evidence>
<feature type="DNA-binding region" description="H-T-H motif" evidence="2">
    <location>
        <begin position="44"/>
        <end position="63"/>
    </location>
</feature>
<protein>
    <submittedName>
        <fullName evidence="5">Transcriptional regulator, TetR family</fullName>
    </submittedName>
</protein>
<keyword evidence="1 2" id="KW-0238">DNA-binding</keyword>
<evidence type="ECO:0000256" key="2">
    <source>
        <dbReference type="PROSITE-ProRule" id="PRU00335"/>
    </source>
</evidence>